<dbReference type="PANTHER" id="PTHR21716">
    <property type="entry name" value="TRANSMEMBRANE PROTEIN"/>
    <property type="match status" value="1"/>
</dbReference>
<protein>
    <submittedName>
        <fullName evidence="9">AI-2E family transporter</fullName>
    </submittedName>
</protein>
<dbReference type="Pfam" id="PF01594">
    <property type="entry name" value="AI-2E_transport"/>
    <property type="match status" value="1"/>
</dbReference>
<dbReference type="PANTHER" id="PTHR21716:SF53">
    <property type="entry name" value="PERMEASE PERM-RELATED"/>
    <property type="match status" value="1"/>
</dbReference>
<dbReference type="OrthoDB" id="9793390at2"/>
<dbReference type="FunCoup" id="A0A5R8QHL2">
    <property type="interactions" value="343"/>
</dbReference>
<organism evidence="9 10">
    <name type="scientific">Culicoidibacter larvae</name>
    <dbReference type="NCBI Taxonomy" id="2579976"/>
    <lineage>
        <taxon>Bacteria</taxon>
        <taxon>Bacillati</taxon>
        <taxon>Bacillota</taxon>
        <taxon>Culicoidibacteria</taxon>
        <taxon>Culicoidibacterales</taxon>
        <taxon>Culicoidibacteraceae</taxon>
        <taxon>Culicoidibacter</taxon>
    </lineage>
</organism>
<evidence type="ECO:0000256" key="2">
    <source>
        <dbReference type="ARBA" id="ARBA00009773"/>
    </source>
</evidence>
<evidence type="ECO:0000256" key="4">
    <source>
        <dbReference type="ARBA" id="ARBA00022475"/>
    </source>
</evidence>
<dbReference type="InterPro" id="IPR002549">
    <property type="entry name" value="AI-2E-like"/>
</dbReference>
<keyword evidence="5 8" id="KW-0812">Transmembrane</keyword>
<name>A0A5R8QHL2_9FIRM</name>
<feature type="transmembrane region" description="Helical" evidence="8">
    <location>
        <begin position="55"/>
        <end position="79"/>
    </location>
</feature>
<keyword evidence="6 8" id="KW-1133">Transmembrane helix</keyword>
<reference evidence="9 10" key="1">
    <citation type="submission" date="2019-05" db="EMBL/GenBank/DDBJ databases">
        <title>Culicoidintestinum kansasii gen. nov., sp. nov. from the gastrointestinal tract of the biting midge, Culicoides sonorensis.</title>
        <authorList>
            <person name="Neupane S."/>
            <person name="Ghosh A."/>
            <person name="Gunther S."/>
            <person name="Martin K."/>
            <person name="Zurek L."/>
        </authorList>
    </citation>
    <scope>NUCLEOTIDE SEQUENCE [LARGE SCALE GENOMIC DNA]</scope>
    <source>
        <strain evidence="9 10">CS-1</strain>
    </source>
</reference>
<keyword evidence="4" id="KW-1003">Cell membrane</keyword>
<accession>A0A5R8QHL2</accession>
<evidence type="ECO:0000256" key="7">
    <source>
        <dbReference type="ARBA" id="ARBA00023136"/>
    </source>
</evidence>
<evidence type="ECO:0000256" key="3">
    <source>
        <dbReference type="ARBA" id="ARBA00022448"/>
    </source>
</evidence>
<feature type="transmembrane region" description="Helical" evidence="8">
    <location>
        <begin position="91"/>
        <end position="111"/>
    </location>
</feature>
<feature type="transmembrane region" description="Helical" evidence="8">
    <location>
        <begin position="173"/>
        <end position="192"/>
    </location>
</feature>
<keyword evidence="3" id="KW-0813">Transport</keyword>
<dbReference type="Proteomes" id="UP000306912">
    <property type="component" value="Unassembled WGS sequence"/>
</dbReference>
<comment type="subcellular location">
    <subcellularLocation>
        <location evidence="1">Cell membrane</location>
        <topology evidence="1">Multi-pass membrane protein</topology>
    </subcellularLocation>
</comment>
<dbReference type="GO" id="GO:0055085">
    <property type="term" value="P:transmembrane transport"/>
    <property type="evidence" value="ECO:0007669"/>
    <property type="project" value="TreeGrafter"/>
</dbReference>
<feature type="transmembrane region" description="Helical" evidence="8">
    <location>
        <begin position="21"/>
        <end position="49"/>
    </location>
</feature>
<dbReference type="GO" id="GO:0005886">
    <property type="term" value="C:plasma membrane"/>
    <property type="evidence" value="ECO:0007669"/>
    <property type="project" value="UniProtKB-SubCell"/>
</dbReference>
<feature type="transmembrane region" description="Helical" evidence="8">
    <location>
        <begin position="290"/>
        <end position="310"/>
    </location>
</feature>
<keyword evidence="10" id="KW-1185">Reference proteome</keyword>
<evidence type="ECO:0000256" key="8">
    <source>
        <dbReference type="SAM" id="Phobius"/>
    </source>
</evidence>
<sequence length="390" mass="43742">MNGGSIDMFGKIFNQKDLGPLLLILIKVTIVLLGIGAVMLALFGIQWLWPTVSFILNGISAFIIGFIIAFLAHPAVVFLQKRICFNNRGAAIFLFIVLLVASLVFLVLPLIPQIYEQIIMLKDAIFNLLSYLQETFKIDLFGELATFWQKNVDSFVNYLKESPNQALSAVNSIAGWSIAAMMTIIAALFFLFDFENLLGRISGTLPYRRRESFTKYFTGLSKEIYAYFKALVLSTVISSIVFAIVLFANGVQNALPLAIVMNLFNFIPIIGSFITTVLLGLVTVPVSLQLTLFAFLPLTIFMQIFINAIAPRIYARAISVPNILVILAILAGGNILGFVGILMAIPILVIILYTMRYIKVRMWRRVRKQAEVLRQRKHDILVFENDRTIL</sequence>
<evidence type="ECO:0000256" key="1">
    <source>
        <dbReference type="ARBA" id="ARBA00004651"/>
    </source>
</evidence>
<keyword evidence="7 8" id="KW-0472">Membrane</keyword>
<evidence type="ECO:0000313" key="10">
    <source>
        <dbReference type="Proteomes" id="UP000306912"/>
    </source>
</evidence>
<feature type="transmembrane region" description="Helical" evidence="8">
    <location>
        <begin position="254"/>
        <end position="283"/>
    </location>
</feature>
<dbReference type="InParanoid" id="A0A5R8QHL2"/>
<feature type="transmembrane region" description="Helical" evidence="8">
    <location>
        <begin position="322"/>
        <end position="355"/>
    </location>
</feature>
<dbReference type="AlphaFoldDB" id="A0A5R8QHL2"/>
<proteinExistence type="inferred from homology"/>
<evidence type="ECO:0000256" key="5">
    <source>
        <dbReference type="ARBA" id="ARBA00022692"/>
    </source>
</evidence>
<dbReference type="EMBL" id="VBWP01000001">
    <property type="protein sequence ID" value="TLG77452.1"/>
    <property type="molecule type" value="Genomic_DNA"/>
</dbReference>
<gene>
    <name evidence="9" type="ORF">FEZ08_02190</name>
</gene>
<evidence type="ECO:0000256" key="6">
    <source>
        <dbReference type="ARBA" id="ARBA00022989"/>
    </source>
</evidence>
<comment type="caution">
    <text evidence="9">The sequence shown here is derived from an EMBL/GenBank/DDBJ whole genome shotgun (WGS) entry which is preliminary data.</text>
</comment>
<feature type="transmembrane region" description="Helical" evidence="8">
    <location>
        <begin position="224"/>
        <end position="248"/>
    </location>
</feature>
<comment type="similarity">
    <text evidence="2">Belongs to the autoinducer-2 exporter (AI-2E) (TC 2.A.86) family.</text>
</comment>
<evidence type="ECO:0000313" key="9">
    <source>
        <dbReference type="EMBL" id="TLG77452.1"/>
    </source>
</evidence>